<dbReference type="AlphaFoldDB" id="A0A1S3BB02"/>
<organism evidence="3 4">
    <name type="scientific">Cucumis melo</name>
    <name type="common">Muskmelon</name>
    <dbReference type="NCBI Taxonomy" id="3656"/>
    <lineage>
        <taxon>Eukaryota</taxon>
        <taxon>Viridiplantae</taxon>
        <taxon>Streptophyta</taxon>
        <taxon>Embryophyta</taxon>
        <taxon>Tracheophyta</taxon>
        <taxon>Spermatophyta</taxon>
        <taxon>Magnoliopsida</taxon>
        <taxon>eudicotyledons</taxon>
        <taxon>Gunneridae</taxon>
        <taxon>Pentapetalae</taxon>
        <taxon>rosids</taxon>
        <taxon>fabids</taxon>
        <taxon>Cucurbitales</taxon>
        <taxon>Cucurbitaceae</taxon>
        <taxon>Benincaseae</taxon>
        <taxon>Cucumis</taxon>
    </lineage>
</organism>
<protein>
    <submittedName>
        <fullName evidence="4">Uncharacterized protein LOC103487960</fullName>
    </submittedName>
</protein>
<dbReference type="PANTHER" id="PTHR34358">
    <property type="entry name" value="OS03G0411600 PROTEIN"/>
    <property type="match status" value="1"/>
</dbReference>
<evidence type="ECO:0000313" key="2">
    <source>
        <dbReference type="EnsemblPlants" id="MELO3C010933.2.1"/>
    </source>
</evidence>
<reference evidence="4" key="2">
    <citation type="submission" date="2025-04" db="UniProtKB">
        <authorList>
            <consortium name="RefSeq"/>
        </authorList>
    </citation>
    <scope>IDENTIFICATION</scope>
</reference>
<sequence length="171" mass="19311">MKSELSPTMAALKKDTSSESAFSFFFFLSKKARYKFWALAAILLLAFWSMFTGSVSLKWSAGTFARFYDGPLKPIFDDLDILEVEDRERDVRHMWNLYTHGGGGRLPRFWSEAFEAAYEDLIGDDPGLRDAALLEIARMSLQSVHVDVDPISMKPKGESKLKSGSKQKQIG</sequence>
<dbReference type="Gramene" id="MELO3C010933.2.1">
    <property type="protein sequence ID" value="MELO3C010933.2.1"/>
    <property type="gene ID" value="MELO3C010933.2"/>
</dbReference>
<keyword evidence="3" id="KW-1185">Reference proteome</keyword>
<reference evidence="2" key="1">
    <citation type="submission" date="2023-03" db="UniProtKB">
        <authorList>
            <consortium name="EnsemblPlants"/>
        </authorList>
    </citation>
    <scope>IDENTIFICATION</scope>
</reference>
<dbReference type="Pfam" id="PF06708">
    <property type="entry name" value="DUF1195"/>
    <property type="match status" value="1"/>
</dbReference>
<gene>
    <name evidence="4" type="primary">LOC103487960</name>
    <name evidence="2" type="synonym">103487960</name>
</gene>
<dbReference type="EnsemblPlants" id="MELO3C010933.2.1">
    <property type="protein sequence ID" value="MELO3C010933.2.1"/>
    <property type="gene ID" value="MELO3C010933.2"/>
</dbReference>
<dbReference type="InterPro" id="IPR010608">
    <property type="entry name" value="DUF1195"/>
</dbReference>
<accession>A0A1S3BB02</accession>
<proteinExistence type="predicted"/>
<dbReference type="Proteomes" id="UP001652600">
    <property type="component" value="Chromosome 3"/>
</dbReference>
<dbReference type="RefSeq" id="XP_008444700.1">
    <property type="nucleotide sequence ID" value="XM_008446478.2"/>
</dbReference>
<name>A0A1S3BB02_CUCME</name>
<dbReference type="GeneID" id="103487960"/>
<dbReference type="InParanoid" id="A0A1S3BB02"/>
<dbReference type="KEGG" id="cmo:103487960"/>
<evidence type="ECO:0000313" key="4">
    <source>
        <dbReference type="RefSeq" id="XP_008444700.1"/>
    </source>
</evidence>
<evidence type="ECO:0000313" key="3">
    <source>
        <dbReference type="Proteomes" id="UP001652600"/>
    </source>
</evidence>
<dbReference type="PANTHER" id="PTHR34358:SF7">
    <property type="entry name" value="SUGAR TRANSPORTER"/>
    <property type="match status" value="1"/>
</dbReference>
<evidence type="ECO:0000256" key="1">
    <source>
        <dbReference type="SAM" id="MobiDB-lite"/>
    </source>
</evidence>
<feature type="compositionally biased region" description="Polar residues" evidence="1">
    <location>
        <begin position="162"/>
        <end position="171"/>
    </location>
</feature>
<feature type="region of interest" description="Disordered" evidence="1">
    <location>
        <begin position="151"/>
        <end position="171"/>
    </location>
</feature>
<dbReference type="OrthoDB" id="2020737at2759"/>